<dbReference type="InterPro" id="IPR005162">
    <property type="entry name" value="Retrotrans_gag_dom"/>
</dbReference>
<comment type="caution">
    <text evidence="2">The sequence shown here is derived from an EMBL/GenBank/DDBJ whole genome shotgun (WGS) entry which is preliminary data.</text>
</comment>
<name>A0AA89ASH5_9ASTE</name>
<evidence type="ECO:0000259" key="1">
    <source>
        <dbReference type="Pfam" id="PF03732"/>
    </source>
</evidence>
<evidence type="ECO:0000313" key="2">
    <source>
        <dbReference type="EMBL" id="KAK3013502.1"/>
    </source>
</evidence>
<dbReference type="AlphaFoldDB" id="A0AA89ASH5"/>
<feature type="domain" description="Retrotransposon gag" evidence="1">
    <location>
        <begin position="135"/>
        <end position="209"/>
    </location>
</feature>
<feature type="non-terminal residue" evidence="2">
    <location>
        <position position="1"/>
    </location>
</feature>
<protein>
    <recommendedName>
        <fullName evidence="1">Retrotransposon gag domain-containing protein</fullName>
    </recommendedName>
</protein>
<proteinExistence type="predicted"/>
<reference evidence="2" key="1">
    <citation type="submission" date="2022-12" db="EMBL/GenBank/DDBJ databases">
        <title>Draft genome assemblies for two species of Escallonia (Escalloniales).</title>
        <authorList>
            <person name="Chanderbali A."/>
            <person name="Dervinis C."/>
            <person name="Anghel I."/>
            <person name="Soltis D."/>
            <person name="Soltis P."/>
            <person name="Zapata F."/>
        </authorList>
    </citation>
    <scope>NUCLEOTIDE SEQUENCE</scope>
    <source>
        <strain evidence="2">UCBG64.0493</strain>
        <tissue evidence="2">Leaf</tissue>
    </source>
</reference>
<gene>
    <name evidence="2" type="ORF">RJ639_010095</name>
</gene>
<sequence length="274" mass="31903">SKKNKGLRRELFHLARENVLGDTDSPHQITRSNLKARNSLVSELAMAESCQSRPEPEMMSIITTQERRFDQKFQEMMESMQQMFAAVNTRLDNVSGYREQGEHSSQTPPCSDRNHDTLVALVLVLLTPKEERVPLASWNLEGDAQLWYQLLKEKRGEHCITWQVFKDELFERFGPTRYQDFFGDLTKLQQSGTVKEYHTQFSILLLRAETKAAILAISLAIERNARFEIFEGDAQLIVDWMPWRFNPFLELQSFNLRRQKCSSQLHLLDSCKDS</sequence>
<organism evidence="2 3">
    <name type="scientific">Escallonia herrerae</name>
    <dbReference type="NCBI Taxonomy" id="1293975"/>
    <lineage>
        <taxon>Eukaryota</taxon>
        <taxon>Viridiplantae</taxon>
        <taxon>Streptophyta</taxon>
        <taxon>Embryophyta</taxon>
        <taxon>Tracheophyta</taxon>
        <taxon>Spermatophyta</taxon>
        <taxon>Magnoliopsida</taxon>
        <taxon>eudicotyledons</taxon>
        <taxon>Gunneridae</taxon>
        <taxon>Pentapetalae</taxon>
        <taxon>asterids</taxon>
        <taxon>campanulids</taxon>
        <taxon>Escalloniales</taxon>
        <taxon>Escalloniaceae</taxon>
        <taxon>Escallonia</taxon>
    </lineage>
</organism>
<dbReference type="EMBL" id="JAVXUP010001293">
    <property type="protein sequence ID" value="KAK3013502.1"/>
    <property type="molecule type" value="Genomic_DNA"/>
</dbReference>
<evidence type="ECO:0000313" key="3">
    <source>
        <dbReference type="Proteomes" id="UP001188597"/>
    </source>
</evidence>
<dbReference type="Proteomes" id="UP001188597">
    <property type="component" value="Unassembled WGS sequence"/>
</dbReference>
<keyword evidence="3" id="KW-1185">Reference proteome</keyword>
<dbReference type="Pfam" id="PF03732">
    <property type="entry name" value="Retrotrans_gag"/>
    <property type="match status" value="1"/>
</dbReference>
<accession>A0AA89ASH5</accession>